<dbReference type="eggNOG" id="COG3637">
    <property type="taxonomic scope" value="Bacteria"/>
</dbReference>
<dbReference type="STRING" id="452638.Pnec_1540"/>
<dbReference type="GO" id="GO:0009279">
    <property type="term" value="C:cell outer membrane"/>
    <property type="evidence" value="ECO:0007669"/>
    <property type="project" value="UniProtKB-SubCell"/>
</dbReference>
<evidence type="ECO:0000256" key="1">
    <source>
        <dbReference type="ARBA" id="ARBA00004442"/>
    </source>
</evidence>
<proteinExistence type="predicted"/>
<sequence>MTKEFLLGLGADYGFIPSSGSNGTNSNGTLQTKVSNRYNVFLAPGYALDKDKLVYLKAGYSSQTIKVTDQSNAGSNSSEIAGGIANGFVVGLGYKQMVTSGFYGFGEANYYSYSGLSSSAKILTDNAGTWNVTGYSPKSSAYQFLVGVGYKF</sequence>
<dbReference type="PROSITE" id="PS00695">
    <property type="entry name" value="ENT_VIR_OMP_2"/>
    <property type="match status" value="1"/>
</dbReference>
<evidence type="ECO:0000313" key="2">
    <source>
        <dbReference type="EMBL" id="ACB44623.1"/>
    </source>
</evidence>
<dbReference type="HOGENOM" id="CLU_1720672_0_0_4"/>
<dbReference type="GO" id="GO:0044384">
    <property type="term" value="C:host outer membrane"/>
    <property type="evidence" value="ECO:0007669"/>
    <property type="project" value="InterPro"/>
</dbReference>
<reference evidence="2" key="1">
    <citation type="submission" date="2008-03" db="EMBL/GenBank/DDBJ databases">
        <title>Complete sequence of Polynucleobacter necessarius STIR1.</title>
        <authorList>
            <consortium name="US DOE Joint Genome Institute"/>
            <person name="Copeland A."/>
            <person name="Lucas S."/>
            <person name="Lapidus A."/>
            <person name="Barry K."/>
            <person name="Detter J.C."/>
            <person name="Glavina del Rio T."/>
            <person name="Hammon N."/>
            <person name="Israni S."/>
            <person name="Dalin E."/>
            <person name="Tice H."/>
            <person name="Pitluck S."/>
            <person name="Chain P."/>
            <person name="Malfatti S."/>
            <person name="Shin M."/>
            <person name="Vergez L."/>
            <person name="Schmutz J."/>
            <person name="Larimer F."/>
            <person name="Land M."/>
            <person name="Hauser L."/>
            <person name="Kyrpides N."/>
            <person name="Kim E."/>
            <person name="Hahn M."/>
            <person name="Richardson P."/>
        </authorList>
    </citation>
    <scope>NUCLEOTIDE SEQUENCE [LARGE SCALE GENOMIC DNA]</scope>
    <source>
        <strain evidence="2">STIR1</strain>
    </source>
</reference>
<dbReference type="InterPro" id="IPR000758">
    <property type="entry name" value="Enterovir_OMP"/>
</dbReference>
<dbReference type="OrthoDB" id="9132736at2"/>
<accession>B1XRY8</accession>
<organism evidence="2">
    <name type="scientific">Polynucleobacter necessarius subsp. necessarius (strain STIR1)</name>
    <dbReference type="NCBI Taxonomy" id="452638"/>
    <lineage>
        <taxon>Bacteria</taxon>
        <taxon>Pseudomonadati</taxon>
        <taxon>Pseudomonadota</taxon>
        <taxon>Betaproteobacteria</taxon>
        <taxon>Burkholderiales</taxon>
        <taxon>Burkholderiaceae</taxon>
        <taxon>Polynucleobacter</taxon>
    </lineage>
</organism>
<protein>
    <recommendedName>
        <fullName evidence="3">Outer membrane protein beta-barrel domain-containing protein</fullName>
    </recommendedName>
</protein>
<gene>
    <name evidence="2" type="ordered locus">Pnec_1540</name>
</gene>
<dbReference type="InterPro" id="IPR011250">
    <property type="entry name" value="OMP/PagP_B-barrel"/>
</dbReference>
<dbReference type="KEGG" id="pne:Pnec_1540"/>
<dbReference type="SUPFAM" id="SSF56925">
    <property type="entry name" value="OMPA-like"/>
    <property type="match status" value="1"/>
</dbReference>
<evidence type="ECO:0008006" key="3">
    <source>
        <dbReference type="Google" id="ProtNLM"/>
    </source>
</evidence>
<name>B1XRY8_POLNS</name>
<comment type="subcellular location">
    <subcellularLocation>
        <location evidence="1">Cell outer membrane</location>
    </subcellularLocation>
</comment>
<dbReference type="EMBL" id="CP001010">
    <property type="protein sequence ID" value="ACB44623.1"/>
    <property type="molecule type" value="Genomic_DNA"/>
</dbReference>
<dbReference type="AlphaFoldDB" id="B1XRY8"/>